<keyword evidence="1" id="KW-1185">Reference proteome</keyword>
<name>A0AC58GTR0_DANRE</name>
<proteinExistence type="predicted"/>
<protein>
    <submittedName>
        <fullName evidence="2">Uncharacterized protein</fullName>
    </submittedName>
</protein>
<dbReference type="RefSeq" id="XP_073773098.1">
    <property type="nucleotide sequence ID" value="XM_073916997.1"/>
</dbReference>
<organism evidence="1 2">
    <name type="scientific">Danio rerio</name>
    <name type="common">Zebrafish</name>
    <name type="synonym">Brachydanio rerio</name>
    <dbReference type="NCBI Taxonomy" id="7955"/>
    <lineage>
        <taxon>Eukaryota</taxon>
        <taxon>Metazoa</taxon>
        <taxon>Chordata</taxon>
        <taxon>Craniata</taxon>
        <taxon>Vertebrata</taxon>
        <taxon>Euteleostomi</taxon>
        <taxon>Actinopterygii</taxon>
        <taxon>Neopterygii</taxon>
        <taxon>Teleostei</taxon>
        <taxon>Ostariophysi</taxon>
        <taxon>Cypriniformes</taxon>
        <taxon>Danionidae</taxon>
        <taxon>Danioninae</taxon>
        <taxon>Danio</taxon>
    </lineage>
</organism>
<gene>
    <name evidence="2" type="primary">LOC141376655</name>
</gene>
<sequence>MELFVFIVFQLLIEVQSNKSPTVHVSPAVFNESRSVQISCETPADVKVKHCDFTINTKKLETKVSPPCQLNLTGAEVLRRAGGKLPQSVNITCCYTIKGKHKNKSSDSVLVTVLVLDKLQKPVINVSENENHLSITCEIPLSVRADFTCSFYYEDDAILVNRDSRWSSSEEKHLCTFNPALGDLLKRSVKSRKLSCDYSLKTEPDIRSPRSDTYIIRGLPQARLSASASVLQETDTVELSCDNTEELEMEMCVFSINGEERNSNLNSGCQLSLTASQISVLSEDKSSSVTITCFYTAMKEQIIVPSPHSDPVTITVQTASISMSFSETTQQYSTTALAYAPGVASGHPRATRRTGGEQTKTYKADPHVTHNKEQLLHFCLDS</sequence>
<evidence type="ECO:0000313" key="2">
    <source>
        <dbReference type="RefSeq" id="XP_073773098.1"/>
    </source>
</evidence>
<evidence type="ECO:0000313" key="1">
    <source>
        <dbReference type="Proteomes" id="UP000000437"/>
    </source>
</evidence>
<accession>A0AC58GTR0</accession>
<reference evidence="2" key="1">
    <citation type="submission" date="2025-08" db="UniProtKB">
        <authorList>
            <consortium name="RefSeq"/>
        </authorList>
    </citation>
    <scope>IDENTIFICATION</scope>
    <source>
        <strain evidence="2">Tuebingen</strain>
        <tissue evidence="2">Fibroblasts and whole tissue</tissue>
    </source>
</reference>
<dbReference type="Proteomes" id="UP000000437">
    <property type="component" value="Chromosome 11"/>
</dbReference>